<sequence length="122" mass="13717">MTVCSKKGYNTIITDEMTADSLHWEQQSAAADPVAGRIQRIRHDCALLGTGRAFLLYENPRRLLLVAGAFLHKKLKKRRNVYVQPEPKEMLLCVLPSGNQMDPAEEERKVDPGRAGRCLLCP</sequence>
<dbReference type="EMBL" id="JACSNR010000010">
    <property type="protein sequence ID" value="MBM6924099.1"/>
    <property type="molecule type" value="Genomic_DNA"/>
</dbReference>
<gene>
    <name evidence="1" type="ORF">H9X81_10430</name>
</gene>
<dbReference type="RefSeq" id="WP_204721794.1">
    <property type="nucleotide sequence ID" value="NZ_JACSNR010000010.1"/>
</dbReference>
<evidence type="ECO:0000313" key="2">
    <source>
        <dbReference type="Proteomes" id="UP000724149"/>
    </source>
</evidence>
<protein>
    <submittedName>
        <fullName evidence="1">Uncharacterized protein</fullName>
    </submittedName>
</protein>
<dbReference type="Proteomes" id="UP000724149">
    <property type="component" value="Unassembled WGS sequence"/>
</dbReference>
<name>A0ABS2GRQ0_9FIRM</name>
<organism evidence="1 2">
    <name type="scientific">Hydrogenoanaerobacterium saccharovorans</name>
    <dbReference type="NCBI Taxonomy" id="474960"/>
    <lineage>
        <taxon>Bacteria</taxon>
        <taxon>Bacillati</taxon>
        <taxon>Bacillota</taxon>
        <taxon>Clostridia</taxon>
        <taxon>Eubacteriales</taxon>
        <taxon>Oscillospiraceae</taxon>
        <taxon>Hydrogenoanaerobacterium</taxon>
    </lineage>
</organism>
<proteinExistence type="predicted"/>
<reference evidence="1 2" key="1">
    <citation type="journal article" date="2021" name="Sci. Rep.">
        <title>The distribution of antibiotic resistance genes in chicken gut microbiota commensals.</title>
        <authorList>
            <person name="Juricova H."/>
            <person name="Matiasovicova J."/>
            <person name="Kubasova T."/>
            <person name="Cejkova D."/>
            <person name="Rychlik I."/>
        </authorList>
    </citation>
    <scope>NUCLEOTIDE SEQUENCE [LARGE SCALE GENOMIC DNA]</scope>
    <source>
        <strain evidence="1 2">An564</strain>
    </source>
</reference>
<evidence type="ECO:0000313" key="1">
    <source>
        <dbReference type="EMBL" id="MBM6924099.1"/>
    </source>
</evidence>
<comment type="caution">
    <text evidence="1">The sequence shown here is derived from an EMBL/GenBank/DDBJ whole genome shotgun (WGS) entry which is preliminary data.</text>
</comment>
<keyword evidence="2" id="KW-1185">Reference proteome</keyword>
<accession>A0ABS2GRQ0</accession>